<gene>
    <name evidence="1" type="ORF">BP5796_08916</name>
</gene>
<keyword evidence="2" id="KW-1185">Reference proteome</keyword>
<evidence type="ECO:0000313" key="2">
    <source>
        <dbReference type="Proteomes" id="UP000256328"/>
    </source>
</evidence>
<dbReference type="EMBL" id="PDLN01000013">
    <property type="protein sequence ID" value="RDW68259.1"/>
    <property type="molecule type" value="Genomic_DNA"/>
</dbReference>
<evidence type="ECO:0000313" key="1">
    <source>
        <dbReference type="EMBL" id="RDW68259.1"/>
    </source>
</evidence>
<proteinExistence type="predicted"/>
<comment type="caution">
    <text evidence="1">The sequence shown here is derived from an EMBL/GenBank/DDBJ whole genome shotgun (WGS) entry which is preliminary data.</text>
</comment>
<name>A0A3D8R2J7_9HELO</name>
<reference evidence="1 2" key="1">
    <citation type="journal article" date="2018" name="IMA Fungus">
        <title>IMA Genome-F 9: Draft genome sequence of Annulohypoxylon stygium, Aspergillus mulundensis, Berkeleyomyces basicola (syn. Thielaviopsis basicola), Ceratocystis smalleyi, two Cercospora beticola strains, Coleophoma cylindrospora, Fusarium fracticaudum, Phialophora cf. hyalina, and Morchella septimelata.</title>
        <authorList>
            <person name="Wingfield B.D."/>
            <person name="Bills G.F."/>
            <person name="Dong Y."/>
            <person name="Huang W."/>
            <person name="Nel W.J."/>
            <person name="Swalarsk-Parry B.S."/>
            <person name="Vaghefi N."/>
            <person name="Wilken P.M."/>
            <person name="An Z."/>
            <person name="de Beer Z.W."/>
            <person name="De Vos L."/>
            <person name="Chen L."/>
            <person name="Duong T.A."/>
            <person name="Gao Y."/>
            <person name="Hammerbacher A."/>
            <person name="Kikkert J.R."/>
            <person name="Li Y."/>
            <person name="Li H."/>
            <person name="Li K."/>
            <person name="Li Q."/>
            <person name="Liu X."/>
            <person name="Ma X."/>
            <person name="Naidoo K."/>
            <person name="Pethybridge S.J."/>
            <person name="Sun J."/>
            <person name="Steenkamp E.T."/>
            <person name="van der Nest M.A."/>
            <person name="van Wyk S."/>
            <person name="Wingfield M.J."/>
            <person name="Xiong C."/>
            <person name="Yue Q."/>
            <person name="Zhang X."/>
        </authorList>
    </citation>
    <scope>NUCLEOTIDE SEQUENCE [LARGE SCALE GENOMIC DNA]</scope>
    <source>
        <strain evidence="1 2">BP5796</strain>
    </source>
</reference>
<organism evidence="1 2">
    <name type="scientific">Coleophoma crateriformis</name>
    <dbReference type="NCBI Taxonomy" id="565419"/>
    <lineage>
        <taxon>Eukaryota</taxon>
        <taxon>Fungi</taxon>
        <taxon>Dikarya</taxon>
        <taxon>Ascomycota</taxon>
        <taxon>Pezizomycotina</taxon>
        <taxon>Leotiomycetes</taxon>
        <taxon>Helotiales</taxon>
        <taxon>Dermateaceae</taxon>
        <taxon>Coleophoma</taxon>
    </lineage>
</organism>
<sequence length="71" mass="7772">MAVFLLPDTEEMSPLAPCAGHHEASGQLSPLIVKGDCLESAEILYGNSSSWTSMLVRTKRISQNKNRLEDP</sequence>
<dbReference type="AlphaFoldDB" id="A0A3D8R2J7"/>
<protein>
    <submittedName>
        <fullName evidence="1">Uncharacterized protein</fullName>
    </submittedName>
</protein>
<accession>A0A3D8R2J7</accession>
<dbReference type="Proteomes" id="UP000256328">
    <property type="component" value="Unassembled WGS sequence"/>
</dbReference>